<dbReference type="RefSeq" id="WP_085135529.1">
    <property type="nucleotide sequence ID" value="NZ_AP022609.1"/>
</dbReference>
<organism evidence="1 2">
    <name type="scientific">Mycolicibacter hiberniae</name>
    <dbReference type="NCBI Taxonomy" id="29314"/>
    <lineage>
        <taxon>Bacteria</taxon>
        <taxon>Bacillati</taxon>
        <taxon>Actinomycetota</taxon>
        <taxon>Actinomycetes</taxon>
        <taxon>Mycobacteriales</taxon>
        <taxon>Mycobacteriaceae</taxon>
        <taxon>Mycolicibacter</taxon>
    </lineage>
</organism>
<dbReference type="OrthoDB" id="4772878at2"/>
<evidence type="ECO:0000313" key="1">
    <source>
        <dbReference type="EMBL" id="BBZ22080.1"/>
    </source>
</evidence>
<dbReference type="Proteomes" id="UP000467260">
    <property type="component" value="Chromosome"/>
</dbReference>
<evidence type="ECO:0000313" key="2">
    <source>
        <dbReference type="Proteomes" id="UP000467260"/>
    </source>
</evidence>
<protein>
    <submittedName>
        <fullName evidence="1">Uncharacterized protein</fullName>
    </submittedName>
</protein>
<keyword evidence="2" id="KW-1185">Reference proteome</keyword>
<dbReference type="EMBL" id="AP022609">
    <property type="protein sequence ID" value="BBZ22080.1"/>
    <property type="molecule type" value="Genomic_DNA"/>
</dbReference>
<accession>A0A7I7WY54</accession>
<reference evidence="1 2" key="1">
    <citation type="journal article" date="2019" name="Emerg. Microbes Infect.">
        <title>Comprehensive subspecies identification of 175 nontuberculous mycobacteria species based on 7547 genomic profiles.</title>
        <authorList>
            <person name="Matsumoto Y."/>
            <person name="Kinjo T."/>
            <person name="Motooka D."/>
            <person name="Nabeya D."/>
            <person name="Jung N."/>
            <person name="Uechi K."/>
            <person name="Horii T."/>
            <person name="Iida T."/>
            <person name="Fujita J."/>
            <person name="Nakamura S."/>
        </authorList>
    </citation>
    <scope>NUCLEOTIDE SEQUENCE [LARGE SCALE GENOMIC DNA]</scope>
    <source>
        <strain evidence="1 2">JCM 13571</strain>
    </source>
</reference>
<gene>
    <name evidence="1" type="ORF">MHIB_04980</name>
</gene>
<dbReference type="KEGG" id="mhib:MHIB_04980"/>
<proteinExistence type="predicted"/>
<dbReference type="AlphaFoldDB" id="A0A7I7WY54"/>
<sequence>MSDRDAVAARLNFEVLPDGPAPENFGPGPALRTTNPPDDTSTELKVVGGRLTNESTVDGCAAGYYTSASLGAPITTIGARWTFTPRGGTPGAMALLVSQHPLYPGFPVHLVIAPNLWTFGVWPPDRPAPDGLQTLRWQDFGVPLEQDGTHVHQTQVELRGERAVIDLPDGRQEIVRDHRIADWAGPFATFEISLKHGLTDSRIGFTEIWAESRPR</sequence>
<name>A0A7I7WY54_9MYCO</name>